<gene>
    <name evidence="2" type="ORF">QO001_001531</name>
</gene>
<evidence type="ECO:0000313" key="2">
    <source>
        <dbReference type="EMBL" id="MDQ0542613.1"/>
    </source>
</evidence>
<feature type="domain" description="HPr kinase/phosphorylase C-terminal" evidence="1">
    <location>
        <begin position="3"/>
        <end position="123"/>
    </location>
</feature>
<dbReference type="GO" id="GO:0005524">
    <property type="term" value="F:ATP binding"/>
    <property type="evidence" value="ECO:0007669"/>
    <property type="project" value="InterPro"/>
</dbReference>
<dbReference type="SUPFAM" id="SSF53795">
    <property type="entry name" value="PEP carboxykinase-like"/>
    <property type="match status" value="1"/>
</dbReference>
<organism evidence="2 3">
    <name type="scientific">Methylobacterium brachiatum</name>
    <dbReference type="NCBI Taxonomy" id="269660"/>
    <lineage>
        <taxon>Bacteria</taxon>
        <taxon>Pseudomonadati</taxon>
        <taxon>Pseudomonadota</taxon>
        <taxon>Alphaproteobacteria</taxon>
        <taxon>Hyphomicrobiales</taxon>
        <taxon>Methylobacteriaceae</taxon>
        <taxon>Methylobacterium</taxon>
    </lineage>
</organism>
<comment type="caution">
    <text evidence="2">The sequence shown here is derived from an EMBL/GenBank/DDBJ whole genome shotgun (WGS) entry which is preliminary data.</text>
</comment>
<accession>A0AAJ1TU61</accession>
<dbReference type="InterPro" id="IPR011104">
    <property type="entry name" value="Hpr_kin/Pase_C"/>
</dbReference>
<dbReference type="RefSeq" id="WP_230365877.1">
    <property type="nucleotide sequence ID" value="NZ_JAJALK010000003.1"/>
</dbReference>
<dbReference type="AlphaFoldDB" id="A0AAJ1TU61"/>
<proteinExistence type="predicted"/>
<dbReference type="EMBL" id="JAUSWL010000002">
    <property type="protein sequence ID" value="MDQ0542613.1"/>
    <property type="molecule type" value="Genomic_DNA"/>
</dbReference>
<name>A0AAJ1TU61_9HYPH</name>
<dbReference type="Gene3D" id="3.40.50.300">
    <property type="entry name" value="P-loop containing nucleotide triphosphate hydrolases"/>
    <property type="match status" value="1"/>
</dbReference>
<reference evidence="2" key="1">
    <citation type="submission" date="2023-07" db="EMBL/GenBank/DDBJ databases">
        <title>Genomic Encyclopedia of Type Strains, Phase IV (KMG-IV): sequencing the most valuable type-strain genomes for metagenomic binning, comparative biology and taxonomic classification.</title>
        <authorList>
            <person name="Goeker M."/>
        </authorList>
    </citation>
    <scope>NUCLEOTIDE SEQUENCE</scope>
    <source>
        <strain evidence="2">DSM 19569</strain>
    </source>
</reference>
<evidence type="ECO:0000313" key="3">
    <source>
        <dbReference type="Proteomes" id="UP001223420"/>
    </source>
</evidence>
<dbReference type="InterPro" id="IPR027417">
    <property type="entry name" value="P-loop_NTPase"/>
</dbReference>
<dbReference type="Proteomes" id="UP001223420">
    <property type="component" value="Unassembled WGS sequence"/>
</dbReference>
<dbReference type="GO" id="GO:0006109">
    <property type="term" value="P:regulation of carbohydrate metabolic process"/>
    <property type="evidence" value="ECO:0007669"/>
    <property type="project" value="InterPro"/>
</dbReference>
<dbReference type="CDD" id="cd01918">
    <property type="entry name" value="HprK_C"/>
    <property type="match status" value="1"/>
</dbReference>
<protein>
    <submittedName>
        <fullName evidence="2">Serine kinase of HPr protein (Carbohydrate metabolism regulator)</fullName>
    </submittedName>
</protein>
<sequence length="146" mass="15300">MPSLHAACVALGDAGILIRGPSGSGKSSLAVLLAAEPDGALVADDRVICERHADSLVARPHETLAGQVEIRGQGILSAADLDLRLRLETVLHLVADLVTDAPRLPEPPEAAEILGLRLPRLVLDRGVRRAGLATLLIRAALRKGKP</sequence>
<dbReference type="Pfam" id="PF07475">
    <property type="entry name" value="Hpr_kinase_C"/>
    <property type="match status" value="1"/>
</dbReference>
<evidence type="ECO:0000259" key="1">
    <source>
        <dbReference type="Pfam" id="PF07475"/>
    </source>
</evidence>
<dbReference type="GO" id="GO:0000155">
    <property type="term" value="F:phosphorelay sensor kinase activity"/>
    <property type="evidence" value="ECO:0007669"/>
    <property type="project" value="InterPro"/>
</dbReference>
<keyword evidence="2" id="KW-0418">Kinase</keyword>
<keyword evidence="2" id="KW-0808">Transferase</keyword>